<proteinExistence type="predicted"/>
<dbReference type="EMBL" id="AWGH01000003">
    <property type="protein sequence ID" value="ODO06130.1"/>
    <property type="molecule type" value="Genomic_DNA"/>
</dbReference>
<name>A0A1E3JZ53_9TREE</name>
<keyword evidence="2" id="KW-1185">Reference proteome</keyword>
<gene>
    <name evidence="1" type="ORF">L198_01362</name>
</gene>
<dbReference type="GeneID" id="30190575"/>
<accession>A0A1E3JZ53</accession>
<evidence type="ECO:0000313" key="2">
    <source>
        <dbReference type="Proteomes" id="UP000094819"/>
    </source>
</evidence>
<reference evidence="1 2" key="1">
    <citation type="submission" date="2016-06" db="EMBL/GenBank/DDBJ databases">
        <title>Evolution of pathogenesis and genome organization in the Tremellales.</title>
        <authorList>
            <person name="Cuomo C."/>
            <person name="Litvintseva A."/>
            <person name="Heitman J."/>
            <person name="Chen Y."/>
            <person name="Sun S."/>
            <person name="Springer D."/>
            <person name="Dromer F."/>
            <person name="Young S."/>
            <person name="Zeng Q."/>
            <person name="Chapman S."/>
            <person name="Gujja S."/>
            <person name="Saif S."/>
            <person name="Birren B."/>
        </authorList>
    </citation>
    <scope>NUCLEOTIDE SEQUENCE [LARGE SCALE GENOMIC DNA]</scope>
    <source>
        <strain evidence="1 2">CBS 7118</strain>
    </source>
</reference>
<dbReference type="AlphaFoldDB" id="A0A1E3JZ53"/>
<dbReference type="Proteomes" id="UP000094819">
    <property type="component" value="Unassembled WGS sequence"/>
</dbReference>
<sequence length="113" mass="12857">MPYFPFFQHLEHLFLQDHLPLTSCGLIQRNAGWHHRSETGTYYDSMPDVISYLSPIALTLKASDQEQAAKRSMSSLVEKGRAYLYELMMKQEGLFVPPRTYGAVVTALHGLPI</sequence>
<organism evidence="1 2">
    <name type="scientific">Cryptococcus wingfieldii CBS 7118</name>
    <dbReference type="NCBI Taxonomy" id="1295528"/>
    <lineage>
        <taxon>Eukaryota</taxon>
        <taxon>Fungi</taxon>
        <taxon>Dikarya</taxon>
        <taxon>Basidiomycota</taxon>
        <taxon>Agaricomycotina</taxon>
        <taxon>Tremellomycetes</taxon>
        <taxon>Tremellales</taxon>
        <taxon>Cryptococcaceae</taxon>
        <taxon>Cryptococcus</taxon>
    </lineage>
</organism>
<comment type="caution">
    <text evidence="1">The sequence shown here is derived from an EMBL/GenBank/DDBJ whole genome shotgun (WGS) entry which is preliminary data.</text>
</comment>
<evidence type="ECO:0000313" key="1">
    <source>
        <dbReference type="EMBL" id="ODO06130.1"/>
    </source>
</evidence>
<dbReference type="RefSeq" id="XP_019034230.1">
    <property type="nucleotide sequence ID" value="XM_019173525.1"/>
</dbReference>
<protein>
    <submittedName>
        <fullName evidence="1">Uncharacterized protein</fullName>
    </submittedName>
</protein>